<dbReference type="OrthoDB" id="27092at2"/>
<sequence length="272" mass="30335">MELTEKLEWNGRTIAWGRRGRGPAVVFCHGTPFSSRVWSAHADALSNEFTVYLWDMPGYGESSKRAGDAVDFDAQGKVLAALLRHWGLERLHVIAHDYGGAASLRATLFEQATYTSLLLVDTVAIPPAGSPFFRFVQDNPTTLDQLPGYIHEAILRAYIQNATLHGLRANQLDQLVSPWLGEVGQPAFYRQIAQFDERYLQDIEDHLGKLSIPVKVLWGADDAWLSPTIGRRLASLIPQATYTEIPSSGHLMQYDAPIPLSHHLHSWLAQVV</sequence>
<comment type="caution">
    <text evidence="2">The sequence shown here is derived from an EMBL/GenBank/DDBJ whole genome shotgun (WGS) entry which is preliminary data.</text>
</comment>
<keyword evidence="3" id="KW-1185">Reference proteome</keyword>
<dbReference type="PANTHER" id="PTHR43798">
    <property type="entry name" value="MONOACYLGLYCEROL LIPASE"/>
    <property type="match status" value="1"/>
</dbReference>
<dbReference type="InterPro" id="IPR050266">
    <property type="entry name" value="AB_hydrolase_sf"/>
</dbReference>
<dbReference type="GO" id="GO:0047372">
    <property type="term" value="F:monoacylglycerol lipase activity"/>
    <property type="evidence" value="ECO:0007669"/>
    <property type="project" value="TreeGrafter"/>
</dbReference>
<dbReference type="GO" id="GO:0016020">
    <property type="term" value="C:membrane"/>
    <property type="evidence" value="ECO:0007669"/>
    <property type="project" value="TreeGrafter"/>
</dbReference>
<keyword evidence="2" id="KW-0378">Hydrolase</keyword>
<organism evidence="2 3">
    <name type="scientific">Kribbella capetownensis</name>
    <dbReference type="NCBI Taxonomy" id="1572659"/>
    <lineage>
        <taxon>Bacteria</taxon>
        <taxon>Bacillati</taxon>
        <taxon>Actinomycetota</taxon>
        <taxon>Actinomycetes</taxon>
        <taxon>Propionibacteriales</taxon>
        <taxon>Kribbellaceae</taxon>
        <taxon>Kribbella</taxon>
    </lineage>
</organism>
<dbReference type="InterPro" id="IPR029058">
    <property type="entry name" value="AB_hydrolase_fold"/>
</dbReference>
<gene>
    <name evidence="2" type="ORF">E0H75_31670</name>
</gene>
<dbReference type="Pfam" id="PF00561">
    <property type="entry name" value="Abhydrolase_1"/>
    <property type="match status" value="1"/>
</dbReference>
<dbReference type="InterPro" id="IPR000073">
    <property type="entry name" value="AB_hydrolase_1"/>
</dbReference>
<evidence type="ECO:0000313" key="3">
    <source>
        <dbReference type="Proteomes" id="UP000293342"/>
    </source>
</evidence>
<dbReference type="EMBL" id="SJKD01000008">
    <property type="protein sequence ID" value="TCC45072.1"/>
    <property type="molecule type" value="Genomic_DNA"/>
</dbReference>
<proteinExistence type="predicted"/>
<dbReference type="RefSeq" id="WP_131517375.1">
    <property type="nucleotide sequence ID" value="NZ_SJKD01000008.1"/>
</dbReference>
<dbReference type="AlphaFoldDB" id="A0A4V6N4F3"/>
<feature type="domain" description="AB hydrolase-1" evidence="1">
    <location>
        <begin position="23"/>
        <end position="257"/>
    </location>
</feature>
<protein>
    <submittedName>
        <fullName evidence="2">Alpha/beta hydrolase</fullName>
    </submittedName>
</protein>
<dbReference type="SUPFAM" id="SSF53474">
    <property type="entry name" value="alpha/beta-Hydrolases"/>
    <property type="match status" value="1"/>
</dbReference>
<dbReference type="PANTHER" id="PTHR43798:SF33">
    <property type="entry name" value="HYDROLASE, PUTATIVE (AFU_ORTHOLOGUE AFUA_2G14860)-RELATED"/>
    <property type="match status" value="1"/>
</dbReference>
<dbReference type="Gene3D" id="3.40.50.1820">
    <property type="entry name" value="alpha/beta hydrolase"/>
    <property type="match status" value="1"/>
</dbReference>
<name>A0A4V6N4F3_9ACTN</name>
<evidence type="ECO:0000259" key="1">
    <source>
        <dbReference type="Pfam" id="PF00561"/>
    </source>
</evidence>
<dbReference type="GO" id="GO:0046464">
    <property type="term" value="P:acylglycerol catabolic process"/>
    <property type="evidence" value="ECO:0007669"/>
    <property type="project" value="TreeGrafter"/>
</dbReference>
<reference evidence="2 3" key="1">
    <citation type="submission" date="2019-02" db="EMBL/GenBank/DDBJ databases">
        <title>Kribbella capetownensis sp. nov. and Kribbella speibonae sp. nov., isolated from soil.</title>
        <authorList>
            <person name="Curtis S.M."/>
            <person name="Norton I."/>
            <person name="Everest G.J."/>
            <person name="Meyers P.R."/>
        </authorList>
    </citation>
    <scope>NUCLEOTIDE SEQUENCE [LARGE SCALE GENOMIC DNA]</scope>
    <source>
        <strain evidence="2 3">YM53</strain>
    </source>
</reference>
<accession>A0A4V6N4F3</accession>
<evidence type="ECO:0000313" key="2">
    <source>
        <dbReference type="EMBL" id="TCC45072.1"/>
    </source>
</evidence>
<dbReference type="Proteomes" id="UP000293342">
    <property type="component" value="Unassembled WGS sequence"/>
</dbReference>